<sequence length="72" mass="8228">MEDESTKSDGPDQSDDDDDDDDDESNNENEEDNEEEDGDSTLGVDMDEEMMEIMLSLYEMVYLLGLRYSNST</sequence>
<reference evidence="2" key="1">
    <citation type="journal article" date="2022" name="Int. J. Mol. Sci.">
        <title>Draft Genome of Tanacetum Coccineum: Genomic Comparison of Closely Related Tanacetum-Family Plants.</title>
        <authorList>
            <person name="Yamashiro T."/>
            <person name="Shiraishi A."/>
            <person name="Nakayama K."/>
            <person name="Satake H."/>
        </authorList>
    </citation>
    <scope>NUCLEOTIDE SEQUENCE</scope>
</reference>
<name>A0ABQ5EVI3_9ASTR</name>
<feature type="region of interest" description="Disordered" evidence="1">
    <location>
        <begin position="1"/>
        <end position="47"/>
    </location>
</feature>
<evidence type="ECO:0000256" key="1">
    <source>
        <dbReference type="SAM" id="MobiDB-lite"/>
    </source>
</evidence>
<evidence type="ECO:0000313" key="3">
    <source>
        <dbReference type="Proteomes" id="UP001151760"/>
    </source>
</evidence>
<keyword evidence="3" id="KW-1185">Reference proteome</keyword>
<dbReference type="Proteomes" id="UP001151760">
    <property type="component" value="Unassembled WGS sequence"/>
</dbReference>
<gene>
    <name evidence="2" type="ORF">Tco_0990004</name>
</gene>
<protein>
    <submittedName>
        <fullName evidence="2">Uncharacterized protein</fullName>
    </submittedName>
</protein>
<feature type="compositionally biased region" description="Acidic residues" evidence="1">
    <location>
        <begin position="12"/>
        <end position="47"/>
    </location>
</feature>
<dbReference type="EMBL" id="BQNB010016716">
    <property type="protein sequence ID" value="GJT54950.1"/>
    <property type="molecule type" value="Genomic_DNA"/>
</dbReference>
<accession>A0ABQ5EVI3</accession>
<comment type="caution">
    <text evidence="2">The sequence shown here is derived from an EMBL/GenBank/DDBJ whole genome shotgun (WGS) entry which is preliminary data.</text>
</comment>
<proteinExistence type="predicted"/>
<feature type="compositionally biased region" description="Basic and acidic residues" evidence="1">
    <location>
        <begin position="1"/>
        <end position="10"/>
    </location>
</feature>
<reference evidence="2" key="2">
    <citation type="submission" date="2022-01" db="EMBL/GenBank/DDBJ databases">
        <authorList>
            <person name="Yamashiro T."/>
            <person name="Shiraishi A."/>
            <person name="Satake H."/>
            <person name="Nakayama K."/>
        </authorList>
    </citation>
    <scope>NUCLEOTIDE SEQUENCE</scope>
</reference>
<evidence type="ECO:0000313" key="2">
    <source>
        <dbReference type="EMBL" id="GJT54950.1"/>
    </source>
</evidence>
<organism evidence="2 3">
    <name type="scientific">Tanacetum coccineum</name>
    <dbReference type="NCBI Taxonomy" id="301880"/>
    <lineage>
        <taxon>Eukaryota</taxon>
        <taxon>Viridiplantae</taxon>
        <taxon>Streptophyta</taxon>
        <taxon>Embryophyta</taxon>
        <taxon>Tracheophyta</taxon>
        <taxon>Spermatophyta</taxon>
        <taxon>Magnoliopsida</taxon>
        <taxon>eudicotyledons</taxon>
        <taxon>Gunneridae</taxon>
        <taxon>Pentapetalae</taxon>
        <taxon>asterids</taxon>
        <taxon>campanulids</taxon>
        <taxon>Asterales</taxon>
        <taxon>Asteraceae</taxon>
        <taxon>Asteroideae</taxon>
        <taxon>Anthemideae</taxon>
        <taxon>Anthemidinae</taxon>
        <taxon>Tanacetum</taxon>
    </lineage>
</organism>